<feature type="transmembrane region" description="Helical" evidence="5">
    <location>
        <begin position="155"/>
        <end position="177"/>
    </location>
</feature>
<evidence type="ECO:0000313" key="7">
    <source>
        <dbReference type="EMBL" id="PWN95356.1"/>
    </source>
</evidence>
<keyword evidence="4 5" id="KW-0472">Membrane</keyword>
<evidence type="ECO:0000259" key="6">
    <source>
        <dbReference type="PROSITE" id="PS50850"/>
    </source>
</evidence>
<feature type="transmembrane region" description="Helical" evidence="5">
    <location>
        <begin position="69"/>
        <end position="88"/>
    </location>
</feature>
<dbReference type="SUPFAM" id="SSF103473">
    <property type="entry name" value="MFS general substrate transporter"/>
    <property type="match status" value="1"/>
</dbReference>
<evidence type="ECO:0000313" key="8">
    <source>
        <dbReference type="Proteomes" id="UP000245946"/>
    </source>
</evidence>
<dbReference type="Pfam" id="PF07690">
    <property type="entry name" value="MFS_1"/>
    <property type="match status" value="1"/>
</dbReference>
<feature type="transmembrane region" description="Helical" evidence="5">
    <location>
        <begin position="28"/>
        <end position="49"/>
    </location>
</feature>
<feature type="transmembrane region" description="Helical" evidence="5">
    <location>
        <begin position="262"/>
        <end position="280"/>
    </location>
</feature>
<proteinExistence type="predicted"/>
<protein>
    <submittedName>
        <fullName evidence="7">MFS general substrate transporter</fullName>
    </submittedName>
</protein>
<evidence type="ECO:0000256" key="1">
    <source>
        <dbReference type="ARBA" id="ARBA00004141"/>
    </source>
</evidence>
<dbReference type="RefSeq" id="XP_025595635.1">
    <property type="nucleotide sequence ID" value="XM_025740376.1"/>
</dbReference>
<comment type="subcellular location">
    <subcellularLocation>
        <location evidence="1">Membrane</location>
        <topology evidence="1">Multi-pass membrane protein</topology>
    </subcellularLocation>
</comment>
<dbReference type="PANTHER" id="PTHR23502:SF60">
    <property type="entry name" value="MAJOR FACILITATOR SUPERFAMILY (MFS) PROFILE DOMAIN-CONTAINING PROTEIN-RELATED"/>
    <property type="match status" value="1"/>
</dbReference>
<organism evidence="7 8">
    <name type="scientific">Tilletiopsis washingtonensis</name>
    <dbReference type="NCBI Taxonomy" id="58919"/>
    <lineage>
        <taxon>Eukaryota</taxon>
        <taxon>Fungi</taxon>
        <taxon>Dikarya</taxon>
        <taxon>Basidiomycota</taxon>
        <taxon>Ustilaginomycotina</taxon>
        <taxon>Exobasidiomycetes</taxon>
        <taxon>Entylomatales</taxon>
        <taxon>Entylomatales incertae sedis</taxon>
        <taxon>Tilletiopsis</taxon>
    </lineage>
</organism>
<dbReference type="EMBL" id="KZ819305">
    <property type="protein sequence ID" value="PWN95356.1"/>
    <property type="molecule type" value="Genomic_DNA"/>
</dbReference>
<accession>A0A316Z1X1</accession>
<keyword evidence="2 5" id="KW-0812">Transmembrane</keyword>
<feature type="transmembrane region" description="Helical" evidence="5">
    <location>
        <begin position="300"/>
        <end position="319"/>
    </location>
</feature>
<dbReference type="GO" id="GO:0005886">
    <property type="term" value="C:plasma membrane"/>
    <property type="evidence" value="ECO:0007669"/>
    <property type="project" value="TreeGrafter"/>
</dbReference>
<dbReference type="InterPro" id="IPR011701">
    <property type="entry name" value="MFS"/>
</dbReference>
<dbReference type="STRING" id="58919.A0A316Z1X1"/>
<evidence type="ECO:0000256" key="4">
    <source>
        <dbReference type="ARBA" id="ARBA00023136"/>
    </source>
</evidence>
<keyword evidence="3 5" id="KW-1133">Transmembrane helix</keyword>
<dbReference type="GO" id="GO:0022857">
    <property type="term" value="F:transmembrane transporter activity"/>
    <property type="evidence" value="ECO:0007669"/>
    <property type="project" value="InterPro"/>
</dbReference>
<name>A0A316Z1X1_9BASI</name>
<reference evidence="7 8" key="1">
    <citation type="journal article" date="2018" name="Mol. Biol. Evol.">
        <title>Broad Genomic Sampling Reveals a Smut Pathogenic Ancestry of the Fungal Clade Ustilaginomycotina.</title>
        <authorList>
            <person name="Kijpornyongpan T."/>
            <person name="Mondo S.J."/>
            <person name="Barry K."/>
            <person name="Sandor L."/>
            <person name="Lee J."/>
            <person name="Lipzen A."/>
            <person name="Pangilinan J."/>
            <person name="LaButti K."/>
            <person name="Hainaut M."/>
            <person name="Henrissat B."/>
            <person name="Grigoriev I.V."/>
            <person name="Spatafora J.W."/>
            <person name="Aime M.C."/>
        </authorList>
    </citation>
    <scope>NUCLEOTIDE SEQUENCE [LARGE SCALE GENOMIC DNA]</scope>
    <source>
        <strain evidence="7 8">MCA 4186</strain>
    </source>
</reference>
<evidence type="ECO:0000256" key="5">
    <source>
        <dbReference type="SAM" id="Phobius"/>
    </source>
</evidence>
<feature type="transmembrane region" description="Helical" evidence="5">
    <location>
        <begin position="189"/>
        <end position="215"/>
    </location>
</feature>
<feature type="transmembrane region" description="Helical" evidence="5">
    <location>
        <begin position="397"/>
        <end position="416"/>
    </location>
</feature>
<dbReference type="AlphaFoldDB" id="A0A316Z1X1"/>
<feature type="transmembrane region" description="Helical" evidence="5">
    <location>
        <begin position="122"/>
        <end position="143"/>
    </location>
</feature>
<feature type="transmembrane region" description="Helical" evidence="5">
    <location>
        <begin position="436"/>
        <end position="456"/>
    </location>
</feature>
<sequence>MPYDPTLVTWDGDNDPENPRNWPSRKKWIVTVLISLSTFASNFGIANMAPALGLISQDYHMTTSVERGLVIALYVLAFAVAPLVYAPFSEIFGRKTVLMFGLCLYLAFNTACAFAPSYEVLAVFRFFAGFGASAPLAVGGGLLTDVWPPEQRATAMAVFSLAPQMGPVLGPIMGGWITELLVAWKDIVYISSGLIAALLIAFIPFVKETYGPFILARRAARRRKEESNPELSTVFERKAETLRIKLVKGMVVPFVLLFREPLLQILVLYVGVLFAVFYLQKTTIPAVYGTVYKEKPGIASLHYLAIGLGLMIGGVIGGRRTDMEFRRLTVKNMGNAVPEFKLSIMRVFSFFPPVGLMLYSWSADQALPWAVSDLGLFIYAIGMSASVISAQAYLVECYALLAAPALLASVFVRSTMGFSAPLFGEAMYDALGLGGGGSMMAGICFAVGVPTPFLLFRFGPMLRARSTYANHKHAD</sequence>
<evidence type="ECO:0000256" key="2">
    <source>
        <dbReference type="ARBA" id="ARBA00022692"/>
    </source>
</evidence>
<dbReference type="Gene3D" id="1.20.1250.20">
    <property type="entry name" value="MFS general substrate transporter like domains"/>
    <property type="match status" value="1"/>
</dbReference>
<evidence type="ECO:0000256" key="3">
    <source>
        <dbReference type="ARBA" id="ARBA00022989"/>
    </source>
</evidence>
<dbReference type="GeneID" id="37267922"/>
<feature type="transmembrane region" description="Helical" evidence="5">
    <location>
        <begin position="367"/>
        <end position="390"/>
    </location>
</feature>
<feature type="transmembrane region" description="Helical" evidence="5">
    <location>
        <begin position="340"/>
        <end position="361"/>
    </location>
</feature>
<keyword evidence="8" id="KW-1185">Reference proteome</keyword>
<dbReference type="PANTHER" id="PTHR23502">
    <property type="entry name" value="MAJOR FACILITATOR SUPERFAMILY"/>
    <property type="match status" value="1"/>
</dbReference>
<feature type="transmembrane region" description="Helical" evidence="5">
    <location>
        <begin position="97"/>
        <end position="116"/>
    </location>
</feature>
<dbReference type="InterPro" id="IPR036259">
    <property type="entry name" value="MFS_trans_sf"/>
</dbReference>
<gene>
    <name evidence="7" type="ORF">FA09DRAFT_301725</name>
</gene>
<dbReference type="Proteomes" id="UP000245946">
    <property type="component" value="Unassembled WGS sequence"/>
</dbReference>
<dbReference type="PROSITE" id="PS50850">
    <property type="entry name" value="MFS"/>
    <property type="match status" value="1"/>
</dbReference>
<dbReference type="InterPro" id="IPR020846">
    <property type="entry name" value="MFS_dom"/>
</dbReference>
<feature type="domain" description="Major facilitator superfamily (MFS) profile" evidence="6">
    <location>
        <begin position="30"/>
        <end position="460"/>
    </location>
</feature>
<dbReference type="OrthoDB" id="6770063at2759"/>